<feature type="transmembrane region" description="Helical" evidence="1">
    <location>
        <begin position="23"/>
        <end position="44"/>
    </location>
</feature>
<evidence type="ECO:0000313" key="3">
    <source>
        <dbReference type="Proteomes" id="UP000297564"/>
    </source>
</evidence>
<comment type="caution">
    <text evidence="2">The sequence shown here is derived from an EMBL/GenBank/DDBJ whole genome shotgun (WGS) entry which is preliminary data.</text>
</comment>
<dbReference type="AlphaFoldDB" id="A0A4Z0C0R3"/>
<keyword evidence="1" id="KW-0472">Membrane</keyword>
<protein>
    <submittedName>
        <fullName evidence="2">DUF3014 domain-containing protein</fullName>
    </submittedName>
</protein>
<accession>A0A4Z0C0R3</accession>
<keyword evidence="1" id="KW-1133">Transmembrane helix</keyword>
<dbReference type="OrthoDB" id="5502479at2"/>
<dbReference type="RefSeq" id="WP_135283683.1">
    <property type="nucleotide sequence ID" value="NZ_SMLL01000001.1"/>
</dbReference>
<evidence type="ECO:0000256" key="1">
    <source>
        <dbReference type="SAM" id="Phobius"/>
    </source>
</evidence>
<dbReference type="Pfam" id="PF11219">
    <property type="entry name" value="DUF3014"/>
    <property type="match status" value="1"/>
</dbReference>
<dbReference type="InterPro" id="IPR021382">
    <property type="entry name" value="DUF3014"/>
</dbReference>
<name>A0A4Z0C0R3_9BURK</name>
<gene>
    <name evidence="2" type="ORF">EZ242_03355</name>
</gene>
<sequence length="290" mass="32542">MPINDEYQFRPDGHRLRRERRGWGMPLLAAVLLLALAIGGWLWWTGYWTAREPRPAGPAVSAVLPPVEPAVRYPLEELPPTTDVGAALRELLGGEAVSRFLQTSDFPRRVVATVDNLGREQATTRLWPVNTTPGRFSAQRNGEVAVLSDANAARYRPFVQLVERISPQQAVDLYRSLYPQLQQAYANLGMGSRYFNDRLVEVIDLLLATPIPAQPPRLQQFAIKGPMGDPRPWVRWEFVDPSLQSLSAGQKMLLRMGPDNQRRLQAVLARWRAELVSGPRPAQASPQATR</sequence>
<dbReference type="EMBL" id="SMLL01000001">
    <property type="protein sequence ID" value="TFZ04801.1"/>
    <property type="molecule type" value="Genomic_DNA"/>
</dbReference>
<proteinExistence type="predicted"/>
<keyword evidence="3" id="KW-1185">Reference proteome</keyword>
<keyword evidence="1" id="KW-0812">Transmembrane</keyword>
<dbReference type="Proteomes" id="UP000297564">
    <property type="component" value="Unassembled WGS sequence"/>
</dbReference>
<evidence type="ECO:0000313" key="2">
    <source>
        <dbReference type="EMBL" id="TFZ04801.1"/>
    </source>
</evidence>
<reference evidence="2 3" key="1">
    <citation type="submission" date="2019-03" db="EMBL/GenBank/DDBJ databases">
        <title>Ramlibacter rhizophilus CCTCC AB2015357, whole genome shotgun sequence.</title>
        <authorList>
            <person name="Zhang X."/>
            <person name="Feng G."/>
            <person name="Zhu H."/>
        </authorList>
    </citation>
    <scope>NUCLEOTIDE SEQUENCE [LARGE SCALE GENOMIC DNA]</scope>
    <source>
        <strain evidence="2 3">CCTCC AB2015357</strain>
    </source>
</reference>
<organism evidence="2 3">
    <name type="scientific">Ramlibacter rhizophilus</name>
    <dbReference type="NCBI Taxonomy" id="1781167"/>
    <lineage>
        <taxon>Bacteria</taxon>
        <taxon>Pseudomonadati</taxon>
        <taxon>Pseudomonadota</taxon>
        <taxon>Betaproteobacteria</taxon>
        <taxon>Burkholderiales</taxon>
        <taxon>Comamonadaceae</taxon>
        <taxon>Ramlibacter</taxon>
    </lineage>
</organism>